<dbReference type="EMBL" id="JABSTR010000011">
    <property type="protein sequence ID" value="KAH9382501.1"/>
    <property type="molecule type" value="Genomic_DNA"/>
</dbReference>
<dbReference type="VEuPathDB" id="VectorBase:HLOH_053569"/>
<dbReference type="OrthoDB" id="6512975at2759"/>
<evidence type="ECO:0000256" key="1">
    <source>
        <dbReference type="SAM" id="MobiDB-lite"/>
    </source>
</evidence>
<keyword evidence="3" id="KW-1185">Reference proteome</keyword>
<reference evidence="2 3" key="1">
    <citation type="journal article" date="2020" name="Cell">
        <title>Large-Scale Comparative Analyses of Tick Genomes Elucidate Their Genetic Diversity and Vector Capacities.</title>
        <authorList>
            <consortium name="Tick Genome and Microbiome Consortium (TIGMIC)"/>
            <person name="Jia N."/>
            <person name="Wang J."/>
            <person name="Shi W."/>
            <person name="Du L."/>
            <person name="Sun Y."/>
            <person name="Zhan W."/>
            <person name="Jiang J.F."/>
            <person name="Wang Q."/>
            <person name="Zhang B."/>
            <person name="Ji P."/>
            <person name="Bell-Sakyi L."/>
            <person name="Cui X.M."/>
            <person name="Yuan T.T."/>
            <person name="Jiang B.G."/>
            <person name="Yang W.F."/>
            <person name="Lam T.T."/>
            <person name="Chang Q.C."/>
            <person name="Ding S.J."/>
            <person name="Wang X.J."/>
            <person name="Zhu J.G."/>
            <person name="Ruan X.D."/>
            <person name="Zhao L."/>
            <person name="Wei J.T."/>
            <person name="Ye R.Z."/>
            <person name="Que T.C."/>
            <person name="Du C.H."/>
            <person name="Zhou Y.H."/>
            <person name="Cheng J.X."/>
            <person name="Dai P.F."/>
            <person name="Guo W.B."/>
            <person name="Han X.H."/>
            <person name="Huang E.J."/>
            <person name="Li L.F."/>
            <person name="Wei W."/>
            <person name="Gao Y.C."/>
            <person name="Liu J.Z."/>
            <person name="Shao H.Z."/>
            <person name="Wang X."/>
            <person name="Wang C.C."/>
            <person name="Yang T.C."/>
            <person name="Huo Q.B."/>
            <person name="Li W."/>
            <person name="Chen H.Y."/>
            <person name="Chen S.E."/>
            <person name="Zhou L.G."/>
            <person name="Ni X.B."/>
            <person name="Tian J.H."/>
            <person name="Sheng Y."/>
            <person name="Liu T."/>
            <person name="Pan Y.S."/>
            <person name="Xia L.Y."/>
            <person name="Li J."/>
            <person name="Zhao F."/>
            <person name="Cao W.C."/>
        </authorList>
    </citation>
    <scope>NUCLEOTIDE SEQUENCE [LARGE SCALE GENOMIC DNA]</scope>
    <source>
        <strain evidence="2">HaeL-2018</strain>
    </source>
</reference>
<evidence type="ECO:0000313" key="3">
    <source>
        <dbReference type="Proteomes" id="UP000821853"/>
    </source>
</evidence>
<proteinExistence type="predicted"/>
<protein>
    <submittedName>
        <fullName evidence="2">Uncharacterized protein</fullName>
    </submittedName>
</protein>
<organism evidence="2 3">
    <name type="scientific">Haemaphysalis longicornis</name>
    <name type="common">Bush tick</name>
    <dbReference type="NCBI Taxonomy" id="44386"/>
    <lineage>
        <taxon>Eukaryota</taxon>
        <taxon>Metazoa</taxon>
        <taxon>Ecdysozoa</taxon>
        <taxon>Arthropoda</taxon>
        <taxon>Chelicerata</taxon>
        <taxon>Arachnida</taxon>
        <taxon>Acari</taxon>
        <taxon>Parasitiformes</taxon>
        <taxon>Ixodida</taxon>
        <taxon>Ixodoidea</taxon>
        <taxon>Ixodidae</taxon>
        <taxon>Haemaphysalinae</taxon>
        <taxon>Haemaphysalis</taxon>
    </lineage>
</organism>
<sequence>MINRTGIPNLERLTCTDVKQAWGKLKASPMYQARELQELCHVQPQPRLHFSAEEQQAIRERLIKALPQSALALHFHGRMQQATGPPPPALVPTLRNMPC</sequence>
<dbReference type="Proteomes" id="UP000821853">
    <property type="component" value="Chromosome 9"/>
</dbReference>
<dbReference type="AlphaFoldDB" id="A0A9J6H435"/>
<comment type="caution">
    <text evidence="2">The sequence shown here is derived from an EMBL/GenBank/DDBJ whole genome shotgun (WGS) entry which is preliminary data.</text>
</comment>
<name>A0A9J6H435_HAELO</name>
<gene>
    <name evidence="2" type="ORF">HPB48_004844</name>
</gene>
<feature type="region of interest" description="Disordered" evidence="1">
    <location>
        <begin position="79"/>
        <end position="99"/>
    </location>
</feature>
<evidence type="ECO:0000313" key="2">
    <source>
        <dbReference type="EMBL" id="KAH9382501.1"/>
    </source>
</evidence>
<accession>A0A9J6H435</accession>